<organism evidence="1 2">
    <name type="scientific">Amphilophus citrinellus</name>
    <name type="common">Midas cichlid</name>
    <name type="synonym">Cichlasoma citrinellum</name>
    <dbReference type="NCBI Taxonomy" id="61819"/>
    <lineage>
        <taxon>Eukaryota</taxon>
        <taxon>Metazoa</taxon>
        <taxon>Chordata</taxon>
        <taxon>Craniata</taxon>
        <taxon>Vertebrata</taxon>
        <taxon>Euteleostomi</taxon>
        <taxon>Actinopterygii</taxon>
        <taxon>Neopterygii</taxon>
        <taxon>Teleostei</taxon>
        <taxon>Neoteleostei</taxon>
        <taxon>Acanthomorphata</taxon>
        <taxon>Ovalentaria</taxon>
        <taxon>Cichlomorphae</taxon>
        <taxon>Cichliformes</taxon>
        <taxon>Cichlidae</taxon>
        <taxon>New World cichlids</taxon>
        <taxon>Cichlasomatinae</taxon>
        <taxon>Heroini</taxon>
        <taxon>Amphilophus</taxon>
    </lineage>
</organism>
<name>A0A3Q0S299_AMPCI</name>
<dbReference type="Proteomes" id="UP000261340">
    <property type="component" value="Unplaced"/>
</dbReference>
<evidence type="ECO:0000313" key="1">
    <source>
        <dbReference type="Ensembl" id="ENSACIP00000016887.1"/>
    </source>
</evidence>
<sequence>NEGSPPPQKKRSIENSPFCISLMNCPPTKRLRGLNQDVVTAVAFDDPFGDDEEFTQDVLDEIDIIASQAITSGSSACLGAWFYTPVAVEIIGTSDLSDMNG</sequence>
<accession>A0A3Q0S299</accession>
<dbReference type="GeneTree" id="ENSGT00940000179518"/>
<proteinExistence type="predicted"/>
<dbReference type="AlphaFoldDB" id="A0A3Q0S299"/>
<dbReference type="Ensembl" id="ENSACIT00000017343.1">
    <property type="protein sequence ID" value="ENSACIP00000016887.1"/>
    <property type="gene ID" value="ENSACIG00000013161.1"/>
</dbReference>
<reference evidence="1" key="1">
    <citation type="submission" date="2025-08" db="UniProtKB">
        <authorList>
            <consortium name="Ensembl"/>
        </authorList>
    </citation>
    <scope>IDENTIFICATION</scope>
</reference>
<reference evidence="1" key="2">
    <citation type="submission" date="2025-09" db="UniProtKB">
        <authorList>
            <consortium name="Ensembl"/>
        </authorList>
    </citation>
    <scope>IDENTIFICATION</scope>
</reference>
<protein>
    <submittedName>
        <fullName evidence="1">Uncharacterized protein</fullName>
    </submittedName>
</protein>
<dbReference type="STRING" id="61819.ENSACIP00000016887"/>
<keyword evidence="2" id="KW-1185">Reference proteome</keyword>
<evidence type="ECO:0000313" key="2">
    <source>
        <dbReference type="Proteomes" id="UP000261340"/>
    </source>
</evidence>